<comment type="caution">
    <text evidence="3">The sequence shown here is derived from an EMBL/GenBank/DDBJ whole genome shotgun (WGS) entry which is preliminary data.</text>
</comment>
<gene>
    <name evidence="3" type="ORF">THAOC_20817</name>
</gene>
<dbReference type="PANTHER" id="PTHR33418:SF1">
    <property type="entry name" value="HELICASE-ASSOCIATED DOMAIN-CONTAINING PROTEIN"/>
    <property type="match status" value="1"/>
</dbReference>
<feature type="compositionally biased region" description="Basic and acidic residues" evidence="1">
    <location>
        <begin position="164"/>
        <end position="178"/>
    </location>
</feature>
<feature type="compositionally biased region" description="Basic and acidic residues" evidence="1">
    <location>
        <begin position="252"/>
        <end position="288"/>
    </location>
</feature>
<dbReference type="Pfam" id="PF03457">
    <property type="entry name" value="HA"/>
    <property type="match status" value="1"/>
</dbReference>
<dbReference type="Proteomes" id="UP000266841">
    <property type="component" value="Unassembled WGS sequence"/>
</dbReference>
<feature type="compositionally biased region" description="Low complexity" evidence="1">
    <location>
        <begin position="347"/>
        <end position="357"/>
    </location>
</feature>
<keyword evidence="4" id="KW-1185">Reference proteome</keyword>
<evidence type="ECO:0000313" key="4">
    <source>
        <dbReference type="Proteomes" id="UP000266841"/>
    </source>
</evidence>
<feature type="domain" description="Helicase-associated" evidence="2">
    <location>
        <begin position="46"/>
        <end position="109"/>
    </location>
</feature>
<feature type="compositionally biased region" description="Basic and acidic residues" evidence="1">
    <location>
        <begin position="318"/>
        <end position="346"/>
    </location>
</feature>
<dbReference type="Gene3D" id="6.10.140.530">
    <property type="match status" value="1"/>
</dbReference>
<feature type="region of interest" description="Disordered" evidence="1">
    <location>
        <begin position="211"/>
        <end position="368"/>
    </location>
</feature>
<dbReference type="EMBL" id="AGNL01023819">
    <property type="protein sequence ID" value="EJK59021.1"/>
    <property type="molecule type" value="Genomic_DNA"/>
</dbReference>
<sequence>MAGGSLTSTRDTRRWRRRRSRRPAASGGAPGDELPPGFVSYDGTKDVKWNTLYAELVKYKAEHGHCRVPTKDNVLGNWVTRQRTAKNNPNVKNSHLNDTRMELLNGIGFVWCGLKEGSARAIPGGDPRMNRTMAAKVAFPDLALRECMLLGGYDDEELDKVKDQKHTVRGDTREDGSGKRSCPGRSQACKLNLIILSDAFSPRRRTLSPVEDLLRLPEGPHAHQAREVRHRPPDRRPDQDRGAREQAQGGRRGQDRGRVRREGVALRGVHVERRREEEGGDRPGRAGEVEEQEEEEGGEEDRLDEDDAVEDMEEERGESDAEDPRGVMEDEGPDKRARLGVDHDQQYDQQEAQPAQYGWQPGPYYNMM</sequence>
<name>K0SDI4_THAOC</name>
<dbReference type="InterPro" id="IPR005114">
    <property type="entry name" value="Helicase_assoc"/>
</dbReference>
<dbReference type="AlphaFoldDB" id="K0SDI4"/>
<evidence type="ECO:0000256" key="1">
    <source>
        <dbReference type="SAM" id="MobiDB-lite"/>
    </source>
</evidence>
<feature type="region of interest" description="Disordered" evidence="1">
    <location>
        <begin position="164"/>
        <end position="185"/>
    </location>
</feature>
<feature type="compositionally biased region" description="Basic and acidic residues" evidence="1">
    <location>
        <begin position="212"/>
        <end position="244"/>
    </location>
</feature>
<dbReference type="PANTHER" id="PTHR33418">
    <property type="entry name" value="HELICASE-ASSOCIATED"/>
    <property type="match status" value="1"/>
</dbReference>
<organism evidence="3 4">
    <name type="scientific">Thalassiosira oceanica</name>
    <name type="common">Marine diatom</name>
    <dbReference type="NCBI Taxonomy" id="159749"/>
    <lineage>
        <taxon>Eukaryota</taxon>
        <taxon>Sar</taxon>
        <taxon>Stramenopiles</taxon>
        <taxon>Ochrophyta</taxon>
        <taxon>Bacillariophyta</taxon>
        <taxon>Coscinodiscophyceae</taxon>
        <taxon>Thalassiosirophycidae</taxon>
        <taxon>Thalassiosirales</taxon>
        <taxon>Thalassiosiraceae</taxon>
        <taxon>Thalassiosira</taxon>
    </lineage>
</organism>
<protein>
    <recommendedName>
        <fullName evidence="2">Helicase-associated domain-containing protein</fullName>
    </recommendedName>
</protein>
<accession>K0SDI4</accession>
<evidence type="ECO:0000313" key="3">
    <source>
        <dbReference type="EMBL" id="EJK59021.1"/>
    </source>
</evidence>
<proteinExistence type="predicted"/>
<evidence type="ECO:0000259" key="2">
    <source>
        <dbReference type="Pfam" id="PF03457"/>
    </source>
</evidence>
<feature type="compositionally biased region" description="Basic residues" evidence="1">
    <location>
        <begin position="13"/>
        <end position="22"/>
    </location>
</feature>
<feature type="compositionally biased region" description="Acidic residues" evidence="1">
    <location>
        <begin position="289"/>
        <end position="317"/>
    </location>
</feature>
<reference evidence="3 4" key="1">
    <citation type="journal article" date="2012" name="Genome Biol.">
        <title>Genome and low-iron response of an oceanic diatom adapted to chronic iron limitation.</title>
        <authorList>
            <person name="Lommer M."/>
            <person name="Specht M."/>
            <person name="Roy A.S."/>
            <person name="Kraemer L."/>
            <person name="Andreson R."/>
            <person name="Gutowska M.A."/>
            <person name="Wolf J."/>
            <person name="Bergner S.V."/>
            <person name="Schilhabel M.B."/>
            <person name="Klostermeier U.C."/>
            <person name="Beiko R.G."/>
            <person name="Rosenstiel P."/>
            <person name="Hippler M."/>
            <person name="Laroche J."/>
        </authorList>
    </citation>
    <scope>NUCLEOTIDE SEQUENCE [LARGE SCALE GENOMIC DNA]</scope>
    <source>
        <strain evidence="3 4">CCMP1005</strain>
    </source>
</reference>
<feature type="region of interest" description="Disordered" evidence="1">
    <location>
        <begin position="1"/>
        <end position="37"/>
    </location>
</feature>